<comment type="caution">
    <text evidence="2">The sequence shown here is derived from an EMBL/GenBank/DDBJ whole genome shotgun (WGS) entry which is preliminary data.</text>
</comment>
<evidence type="ECO:0000313" key="3">
    <source>
        <dbReference type="Proteomes" id="UP001147747"/>
    </source>
</evidence>
<keyword evidence="1" id="KW-0472">Membrane</keyword>
<organism evidence="2 3">
    <name type="scientific">Penicillium cosmopolitanum</name>
    <dbReference type="NCBI Taxonomy" id="1131564"/>
    <lineage>
        <taxon>Eukaryota</taxon>
        <taxon>Fungi</taxon>
        <taxon>Dikarya</taxon>
        <taxon>Ascomycota</taxon>
        <taxon>Pezizomycotina</taxon>
        <taxon>Eurotiomycetes</taxon>
        <taxon>Eurotiomycetidae</taxon>
        <taxon>Eurotiales</taxon>
        <taxon>Aspergillaceae</taxon>
        <taxon>Penicillium</taxon>
    </lineage>
</organism>
<sequence>MGHNVSSVHGVKSSDFYSPGNAVNEIWVDNVELISRLPFGDSDLGQAGWPPGDWPKIPWHQFLIPLKRDLGAFRNPITAMETKVVLTCTANMMTNDVLNCTTTVGTREISRCVTPLIFGVDSAWASVLFMFSALLIEFGFLLLFLIAAMVVDGLRSLRMWALCPLRIIPQPYQPQNVMRWARYSFKLPFYYSLLAILFMGFGFPMAASAVPCLDPIEVFRKIMEMQGSLAIPIITIALVCLAYCLWEAVTRRDGDEQDQAAETWLAECPVNQPNIPAPPTDQSINASVDVEKAMESNSLESQPPNGPLFSVYIPSPAI</sequence>
<name>A0A9W9W552_9EURO</name>
<dbReference type="RefSeq" id="XP_056490735.1">
    <property type="nucleotide sequence ID" value="XM_056628001.1"/>
</dbReference>
<keyword evidence="3" id="KW-1185">Reference proteome</keyword>
<dbReference type="Proteomes" id="UP001147747">
    <property type="component" value="Unassembled WGS sequence"/>
</dbReference>
<dbReference type="OrthoDB" id="4486746at2759"/>
<gene>
    <name evidence="2" type="ORF">N7509_003364</name>
</gene>
<reference evidence="2" key="2">
    <citation type="journal article" date="2023" name="IMA Fungus">
        <title>Comparative genomic study of the Penicillium genus elucidates a diverse pangenome and 15 lateral gene transfer events.</title>
        <authorList>
            <person name="Petersen C."/>
            <person name="Sorensen T."/>
            <person name="Nielsen M.R."/>
            <person name="Sondergaard T.E."/>
            <person name="Sorensen J.L."/>
            <person name="Fitzpatrick D.A."/>
            <person name="Frisvad J.C."/>
            <person name="Nielsen K.L."/>
        </authorList>
    </citation>
    <scope>NUCLEOTIDE SEQUENCE</scope>
    <source>
        <strain evidence="2">IBT 29677</strain>
    </source>
</reference>
<evidence type="ECO:0000256" key="1">
    <source>
        <dbReference type="SAM" id="Phobius"/>
    </source>
</evidence>
<keyword evidence="1" id="KW-1133">Transmembrane helix</keyword>
<dbReference type="GeneID" id="81366981"/>
<feature type="transmembrane region" description="Helical" evidence="1">
    <location>
        <begin position="227"/>
        <end position="246"/>
    </location>
</feature>
<reference evidence="2" key="1">
    <citation type="submission" date="2022-12" db="EMBL/GenBank/DDBJ databases">
        <authorList>
            <person name="Petersen C."/>
        </authorList>
    </citation>
    <scope>NUCLEOTIDE SEQUENCE</scope>
    <source>
        <strain evidence="2">IBT 29677</strain>
    </source>
</reference>
<evidence type="ECO:0000313" key="2">
    <source>
        <dbReference type="EMBL" id="KAJ5403493.1"/>
    </source>
</evidence>
<protein>
    <submittedName>
        <fullName evidence="2">Uncharacterized protein</fullName>
    </submittedName>
</protein>
<feature type="transmembrane region" description="Helical" evidence="1">
    <location>
        <begin position="123"/>
        <end position="151"/>
    </location>
</feature>
<keyword evidence="1" id="KW-0812">Transmembrane</keyword>
<dbReference type="EMBL" id="JAPZBU010000005">
    <property type="protein sequence ID" value="KAJ5403493.1"/>
    <property type="molecule type" value="Genomic_DNA"/>
</dbReference>
<dbReference type="AlphaFoldDB" id="A0A9W9W552"/>
<accession>A0A9W9W552</accession>
<proteinExistence type="predicted"/>
<feature type="transmembrane region" description="Helical" evidence="1">
    <location>
        <begin position="188"/>
        <end position="207"/>
    </location>
</feature>